<keyword evidence="1" id="KW-0472">Membrane</keyword>
<dbReference type="InterPro" id="IPR004711">
    <property type="entry name" value="Benzoate_Transporter"/>
</dbReference>
<evidence type="ECO:0000313" key="2">
    <source>
        <dbReference type="EMBL" id="GMA35070.1"/>
    </source>
</evidence>
<feature type="transmembrane region" description="Helical" evidence="1">
    <location>
        <begin position="125"/>
        <end position="145"/>
    </location>
</feature>
<accession>A0ABQ6ICH0</accession>
<feature type="transmembrane region" description="Helical" evidence="1">
    <location>
        <begin position="222"/>
        <end position="251"/>
    </location>
</feature>
<feature type="transmembrane region" description="Helical" evidence="1">
    <location>
        <begin position="80"/>
        <end position="105"/>
    </location>
</feature>
<dbReference type="Pfam" id="PF03594">
    <property type="entry name" value="BenE"/>
    <property type="match status" value="1"/>
</dbReference>
<gene>
    <name evidence="2" type="ORF">GCM10025876_12740</name>
</gene>
<keyword evidence="3" id="KW-1185">Reference proteome</keyword>
<dbReference type="PANTHER" id="PTHR30199:SF0">
    <property type="entry name" value="INNER MEMBRANE PROTEIN YDCO"/>
    <property type="match status" value="1"/>
</dbReference>
<comment type="caution">
    <text evidence="2">The sequence shown here is derived from an EMBL/GenBank/DDBJ whole genome shotgun (WGS) entry which is preliminary data.</text>
</comment>
<protein>
    <recommendedName>
        <fullName evidence="4">Inner membrane protein YdcO</fullName>
    </recommendedName>
</protein>
<name>A0ABQ6ICH0_9MICO</name>
<keyword evidence="1" id="KW-1133">Transmembrane helix</keyword>
<keyword evidence="1" id="KW-0812">Transmembrane</keyword>
<feature type="transmembrane region" description="Helical" evidence="1">
    <location>
        <begin position="157"/>
        <end position="181"/>
    </location>
</feature>
<sequence>MLAGILLPLCLAPFLALEHEPWLVGGLLAVWVVLMRFSPRAATPVTFAIAIAAIAATAGGASLAAPTLTFTMPTLTWQAAIGIAVPLTIVTMASQNVPGVAILAAHGYTVPWRSAMVTTGVGTLIGAPAGGHAINLAAITAALPASEQAHPDPERRWIATSAAGASYLVLALAAGSLTALMGDAPEGLIEAVAGLALLATFATAITGAMADASGRIPAALTLLIGASGIVVAGIGSAFWALVAGLVARALWGRTRSTEPSAKEDVRPS</sequence>
<feature type="transmembrane region" description="Helical" evidence="1">
    <location>
        <begin position="187"/>
        <end position="210"/>
    </location>
</feature>
<evidence type="ECO:0000256" key="1">
    <source>
        <dbReference type="SAM" id="Phobius"/>
    </source>
</evidence>
<evidence type="ECO:0000313" key="3">
    <source>
        <dbReference type="Proteomes" id="UP001157125"/>
    </source>
</evidence>
<dbReference type="PANTHER" id="PTHR30199">
    <property type="entry name" value="MFS FAMILY TRANSPORTER, PREDICTED SUBSTRATE BENZOATE"/>
    <property type="match status" value="1"/>
</dbReference>
<feature type="transmembrane region" description="Helical" evidence="1">
    <location>
        <begin position="45"/>
        <end position="68"/>
    </location>
</feature>
<organism evidence="2 3">
    <name type="scientific">Demequina litorisediminis</name>
    <dbReference type="NCBI Taxonomy" id="1849022"/>
    <lineage>
        <taxon>Bacteria</taxon>
        <taxon>Bacillati</taxon>
        <taxon>Actinomycetota</taxon>
        <taxon>Actinomycetes</taxon>
        <taxon>Micrococcales</taxon>
        <taxon>Demequinaceae</taxon>
        <taxon>Demequina</taxon>
    </lineage>
</organism>
<dbReference type="Proteomes" id="UP001157125">
    <property type="component" value="Unassembled WGS sequence"/>
</dbReference>
<reference evidence="3" key="1">
    <citation type="journal article" date="2019" name="Int. J. Syst. Evol. Microbiol.">
        <title>The Global Catalogue of Microorganisms (GCM) 10K type strain sequencing project: providing services to taxonomists for standard genome sequencing and annotation.</title>
        <authorList>
            <consortium name="The Broad Institute Genomics Platform"/>
            <consortium name="The Broad Institute Genome Sequencing Center for Infectious Disease"/>
            <person name="Wu L."/>
            <person name="Ma J."/>
        </authorList>
    </citation>
    <scope>NUCLEOTIDE SEQUENCE [LARGE SCALE GENOMIC DNA]</scope>
    <source>
        <strain evidence="3">NBRC 112299</strain>
    </source>
</reference>
<dbReference type="RefSeq" id="WP_348523487.1">
    <property type="nucleotide sequence ID" value="NZ_BSUN01000001.1"/>
</dbReference>
<dbReference type="EMBL" id="BSUN01000001">
    <property type="protein sequence ID" value="GMA35070.1"/>
    <property type="molecule type" value="Genomic_DNA"/>
</dbReference>
<evidence type="ECO:0008006" key="4">
    <source>
        <dbReference type="Google" id="ProtNLM"/>
    </source>
</evidence>
<proteinExistence type="predicted"/>